<name>A0ABS9HXP4_9GAMM</name>
<reference evidence="2" key="1">
    <citation type="submission" date="2022-01" db="EMBL/GenBank/DDBJ databases">
        <title>Lysobacter chinensis sp. nov., a bacterium isolated from cow dung compost.</title>
        <authorList>
            <person name="Zhou L.Y."/>
        </authorList>
    </citation>
    <scope>NUCLEOTIDE SEQUENCE [LARGE SCALE GENOMIC DNA]</scope>
    <source>
        <strain evidence="2">TLK-CK17</strain>
    </source>
</reference>
<sequence>MSGHWTGTYSFVTGAVRFFDLTYIAMSADELDKAKYPHSDFVEWDNHVWRDGGRVLWPTAGIAIAQKPLQQMCAVGVYGGVLLLGGGDRHEEQIGNTDELIKARGPLRGVRTIGEHVYVVGMNRQAWRRNDAHQWVSIDQGARPADGSREVVGFEAVDGFSESDIYAVGLDGEIWRFDGNTWSQKQSPTNIVLTRVLCAGDGVVYASGRKGLLLRGRGDAWDIIDHQSMIDDIWDLAWYQDKLYLSTMYGLFTLDQDKLLPVDFGEDSPSSCYHLSTSDGVLWSIGGKDIMAFDGNSWARID</sequence>
<accession>A0ABS9HXP4</accession>
<gene>
    <name evidence="1" type="ORF">L3V18_17245</name>
</gene>
<proteinExistence type="predicted"/>
<reference evidence="1 2" key="2">
    <citation type="submission" date="2022-01" db="EMBL/GenBank/DDBJ databases">
        <title>Lysobacter chinensis sp. nov., a bacterium isolated from cow dung compost.</title>
        <authorList>
            <person name="Liu Y."/>
        </authorList>
    </citation>
    <scope>NUCLEOTIDE SEQUENCE [LARGE SCALE GENOMIC DNA]</scope>
    <source>
        <strain evidence="1 2">TLK-CK17</strain>
    </source>
</reference>
<dbReference type="Proteomes" id="UP001430796">
    <property type="component" value="Unassembled WGS sequence"/>
</dbReference>
<comment type="caution">
    <text evidence="1">The sequence shown here is derived from an EMBL/GenBank/DDBJ whole genome shotgun (WGS) entry which is preliminary data.</text>
</comment>
<organism evidence="1 2">
    <name type="scientific">Marilutibacter chinensis</name>
    <dbReference type="NCBI Taxonomy" id="2912247"/>
    <lineage>
        <taxon>Bacteria</taxon>
        <taxon>Pseudomonadati</taxon>
        <taxon>Pseudomonadota</taxon>
        <taxon>Gammaproteobacteria</taxon>
        <taxon>Lysobacterales</taxon>
        <taxon>Lysobacteraceae</taxon>
        <taxon>Marilutibacter</taxon>
    </lineage>
</organism>
<keyword evidence="2" id="KW-1185">Reference proteome</keyword>
<reference evidence="1 2" key="3">
    <citation type="submission" date="2022-01" db="EMBL/GenBank/DDBJ databases">
        <authorList>
            <person name="Zhou L.Y."/>
        </authorList>
    </citation>
    <scope>NUCLEOTIDE SEQUENCE [LARGE SCALE GENOMIC DNA]</scope>
    <source>
        <strain evidence="1 2">TLK-CK17</strain>
    </source>
</reference>
<evidence type="ECO:0000313" key="2">
    <source>
        <dbReference type="Proteomes" id="UP001430796"/>
    </source>
</evidence>
<dbReference type="EMBL" id="JAKJPO010000016">
    <property type="protein sequence ID" value="MCF7223508.1"/>
    <property type="molecule type" value="Genomic_DNA"/>
</dbReference>
<evidence type="ECO:0000313" key="1">
    <source>
        <dbReference type="EMBL" id="MCF7223508.1"/>
    </source>
</evidence>
<dbReference type="SUPFAM" id="SSF110296">
    <property type="entry name" value="Oligoxyloglucan reducing end-specific cellobiohydrolase"/>
    <property type="match status" value="1"/>
</dbReference>
<protein>
    <submittedName>
        <fullName evidence="1">Uncharacterized protein</fullName>
    </submittedName>
</protein>
<dbReference type="RefSeq" id="WP_237056559.1">
    <property type="nucleotide sequence ID" value="NZ_JAKJPO010000016.1"/>
</dbReference>